<feature type="coiled-coil region" evidence="1">
    <location>
        <begin position="64"/>
        <end position="98"/>
    </location>
</feature>
<evidence type="ECO:0000313" key="2">
    <source>
        <dbReference type="EMBL" id="WHO15187.1"/>
    </source>
</evidence>
<dbReference type="Proteomes" id="UP000596039">
    <property type="component" value="Chromosome"/>
</dbReference>
<organism evidence="2 3">
    <name type="scientific">Mycoplasmopsis bovis</name>
    <name type="common">Mycoplasma bovis</name>
    <dbReference type="NCBI Taxonomy" id="28903"/>
    <lineage>
        <taxon>Bacteria</taxon>
        <taxon>Bacillati</taxon>
        <taxon>Mycoplasmatota</taxon>
        <taxon>Mycoplasmoidales</taxon>
        <taxon>Metamycoplasmataceae</taxon>
        <taxon>Mycoplasmopsis</taxon>
    </lineage>
</organism>
<dbReference type="EMBL" id="CP058496">
    <property type="protein sequence ID" value="WHO15187.1"/>
    <property type="molecule type" value="Genomic_DNA"/>
</dbReference>
<dbReference type="RefSeq" id="WP_152028770.1">
    <property type="nucleotide sequence ID" value="NZ_CP058448.1"/>
</dbReference>
<accession>A0ABY8RWS0</accession>
<evidence type="ECO:0000256" key="1">
    <source>
        <dbReference type="SAM" id="Coils"/>
    </source>
</evidence>
<keyword evidence="3" id="KW-1185">Reference proteome</keyword>
<sequence length="199" mass="23659">MFKVDNKEVIENLKNELLKINSSIDFNSVTIQLTLNTIDSLFTRLYKAKKMESLWSKKIKPQKLQILSSEINYLKKQIDKETRELERESNFLQDLELNSNNEQSNLYMYDMAKRWNTSSIKNLDKLYRRYADLNETYLTLQNDNSIFTFDYKGNIVSKNTEYQDILEKILLNIRANIDSNISIEKLKRIVLNDDEESDF</sequence>
<proteinExistence type="predicted"/>
<keyword evidence="1" id="KW-0175">Coiled coil</keyword>
<protein>
    <submittedName>
        <fullName evidence="2">Uncharacterized protein</fullName>
    </submittedName>
</protein>
<reference evidence="2 3" key="1">
    <citation type="journal article" date="2020" name="Vet. Res.">
        <title>Phylogenomic analysis of Mycoplasma bovis from Belgian veal, dairy and beef herds.</title>
        <authorList>
            <person name="Bokma J."/>
            <person name="Vereecke N."/>
            <person name="De Bleecker K."/>
            <person name="Callens J."/>
            <person name="Ribbens S."/>
            <person name="Nauwynck H."/>
            <person name="Haesebrouck F."/>
            <person name="Theuns S."/>
            <person name="Boyen F."/>
            <person name="Pardon B."/>
        </authorList>
    </citation>
    <scope>NUCLEOTIDE SEQUENCE [LARGE SCALE GENOMIC DNA]</scope>
    <source>
        <strain evidence="2 3">Mb222</strain>
    </source>
</reference>
<gene>
    <name evidence="2" type="ORF">HYD69_04275</name>
</gene>
<evidence type="ECO:0000313" key="3">
    <source>
        <dbReference type="Proteomes" id="UP000596039"/>
    </source>
</evidence>
<name>A0ABY8RWS0_MYCBV</name>